<dbReference type="Gene3D" id="3.40.50.1820">
    <property type="entry name" value="alpha/beta hydrolase"/>
    <property type="match status" value="1"/>
</dbReference>
<dbReference type="RefSeq" id="WP_074462399.1">
    <property type="nucleotide sequence ID" value="NZ_FMUR01000010.1"/>
</dbReference>
<dbReference type="Proteomes" id="UP000183047">
    <property type="component" value="Unassembled WGS sequence"/>
</dbReference>
<proteinExistence type="predicted"/>
<keyword evidence="1" id="KW-0472">Membrane</keyword>
<dbReference type="SUPFAM" id="SSF53474">
    <property type="entry name" value="alpha/beta-Hydrolases"/>
    <property type="match status" value="1"/>
</dbReference>
<feature type="transmembrane region" description="Helical" evidence="1">
    <location>
        <begin position="7"/>
        <end position="29"/>
    </location>
</feature>
<sequence>MKKFLKILGRIFSVILIIVLLFTTVAFIYNRVQLKKEEAIWQNPPGQYVEVDGHKMHIYTEGEGDHTIVLMSGWGDTSPYVNFLPLCKDLSTDAKVVIIERFGYGLSDVVKEERTFDKIVENDRECLSKAGIEGPFVLCPHSIAGVEATLWAQKYPTEVEGIVGMDISIPGLDDQYKEEFDAAKKQFPIMRCLIDSGIMRVLSGHSDEADELAKMETAIGYRNDVNNCKLDEGFNCIEALHEISSNPLPTAPTIQYISSQTTELTPGWLEGHQALVDASSNGKLVKLDCTHYVYKFEEERIVKDIKEFLKTL</sequence>
<reference evidence="3" key="1">
    <citation type="submission" date="2016-10" db="EMBL/GenBank/DDBJ databases">
        <authorList>
            <person name="Varghese N."/>
            <person name="Submissions S."/>
        </authorList>
    </citation>
    <scope>NUCLEOTIDE SEQUENCE [LARGE SCALE GENOMIC DNA]</scope>
    <source>
        <strain evidence="3">XBD2006</strain>
    </source>
</reference>
<dbReference type="EMBL" id="FMUR01000010">
    <property type="protein sequence ID" value="SCY22388.1"/>
    <property type="molecule type" value="Genomic_DNA"/>
</dbReference>
<organism evidence="2 3">
    <name type="scientific">Butyrivibrio hungatei</name>
    <dbReference type="NCBI Taxonomy" id="185008"/>
    <lineage>
        <taxon>Bacteria</taxon>
        <taxon>Bacillati</taxon>
        <taxon>Bacillota</taxon>
        <taxon>Clostridia</taxon>
        <taxon>Lachnospirales</taxon>
        <taxon>Lachnospiraceae</taxon>
        <taxon>Butyrivibrio</taxon>
    </lineage>
</organism>
<keyword evidence="1" id="KW-1133">Transmembrane helix</keyword>
<evidence type="ECO:0000313" key="2">
    <source>
        <dbReference type="EMBL" id="SCY22388.1"/>
    </source>
</evidence>
<accession>A0A1G5E7A9</accession>
<evidence type="ECO:0000256" key="1">
    <source>
        <dbReference type="SAM" id="Phobius"/>
    </source>
</evidence>
<dbReference type="InterPro" id="IPR029058">
    <property type="entry name" value="AB_hydrolase_fold"/>
</dbReference>
<protein>
    <submittedName>
        <fullName evidence="2">Pimeloyl-ACP methyl ester carboxylesterase</fullName>
    </submittedName>
</protein>
<keyword evidence="1" id="KW-0812">Transmembrane</keyword>
<keyword evidence="3" id="KW-1185">Reference proteome</keyword>
<evidence type="ECO:0000313" key="3">
    <source>
        <dbReference type="Proteomes" id="UP000183047"/>
    </source>
</evidence>
<dbReference type="AlphaFoldDB" id="A0A1G5E7A9"/>
<name>A0A1G5E7A9_9FIRM</name>
<gene>
    <name evidence="2" type="ORF">SAMN02910451_01809</name>
</gene>
<dbReference type="OrthoDB" id="1817159at2"/>